<dbReference type="RefSeq" id="WP_116114135.1">
    <property type="nucleotide sequence ID" value="NZ_CP091196.1"/>
</dbReference>
<evidence type="ECO:0000256" key="2">
    <source>
        <dbReference type="ARBA" id="ARBA00008072"/>
    </source>
</evidence>
<organism evidence="8 9">
    <name type="scientific">Amycolatopsis thermalba</name>
    <dbReference type="NCBI Taxonomy" id="944492"/>
    <lineage>
        <taxon>Bacteria</taxon>
        <taxon>Bacillati</taxon>
        <taxon>Actinomycetota</taxon>
        <taxon>Actinomycetes</taxon>
        <taxon>Pseudonocardiales</taxon>
        <taxon>Pseudonocardiaceae</taxon>
        <taxon>Amycolatopsis</taxon>
    </lineage>
</organism>
<sequence>MRAVTVRPGQAHSLTVAEVPDPSPAAGELLVDGLALGICGTDREILSGEYGWAPPGRDHLVLGHESLGRVRQAPGDSGFAAGDLVAGVVRRPDPVPCGACAHGQFDMCRNGRYTERGIKELDGYGSTSWTVEAAYAVRLDPGLEQAGVLMEPASVVAKAWDQIDRVGHRAWFDPRTVLVTGAGPIGLLAALLGSQRGLDVHVLDRVTSGPKPRLVSDLGATYHHEDLETLGRKLQPDVVVEATGAGPVVVAAMTVTGPYGIVCLTGVSSSGRRLPVDAGGFNREVVLENDALLGSVNANRDHFRIAADALAKADRGWLSRLISRRVPLARAEEAFQRQDDDVKVVLDLRED</sequence>
<protein>
    <submittedName>
        <fullName evidence="8">Glucose 1-dehydrogenase</fullName>
    </submittedName>
</protein>
<dbReference type="EMBL" id="CP091196">
    <property type="protein sequence ID" value="UQS25271.1"/>
    <property type="molecule type" value="Genomic_DNA"/>
</dbReference>
<evidence type="ECO:0000259" key="6">
    <source>
        <dbReference type="Pfam" id="PF08240"/>
    </source>
</evidence>
<evidence type="ECO:0000256" key="5">
    <source>
        <dbReference type="ARBA" id="ARBA00023002"/>
    </source>
</evidence>
<dbReference type="InterPro" id="IPR011032">
    <property type="entry name" value="GroES-like_sf"/>
</dbReference>
<dbReference type="Pfam" id="PF16912">
    <property type="entry name" value="Glu_dehyd_C"/>
    <property type="match status" value="1"/>
</dbReference>
<reference evidence="8" key="1">
    <citation type="submission" date="2022-01" db="EMBL/GenBank/DDBJ databases">
        <title>PSI-footprinting approach for the identification of protein synthesis inhibitor producers.</title>
        <authorList>
            <person name="Handel F."/>
            <person name="Kulik A."/>
            <person name="Wex K.W."/>
            <person name="Berscheid A."/>
            <person name="Saur J.S."/>
            <person name="Winkler A."/>
            <person name="Wibberg D."/>
            <person name="Kalinowski J."/>
            <person name="Broetz-Oesterhelt H."/>
            <person name="Mast Y."/>
        </authorList>
    </citation>
    <scope>NUCLEOTIDE SEQUENCE</scope>
    <source>
        <strain evidence="8">KNN 49.3e</strain>
    </source>
</reference>
<evidence type="ECO:0000259" key="7">
    <source>
        <dbReference type="Pfam" id="PF16912"/>
    </source>
</evidence>
<dbReference type="InterPro" id="IPR031640">
    <property type="entry name" value="Glu_dehyd_C"/>
</dbReference>
<dbReference type="Gene3D" id="3.40.50.720">
    <property type="entry name" value="NAD(P)-binding Rossmann-like Domain"/>
    <property type="match status" value="1"/>
</dbReference>
<keyword evidence="5" id="KW-0560">Oxidoreductase</keyword>
<accession>A0ABY4NYV1</accession>
<dbReference type="InterPro" id="IPR036291">
    <property type="entry name" value="NAD(P)-bd_dom_sf"/>
</dbReference>
<feature type="domain" description="Glucose dehydrogenase C-terminal" evidence="7">
    <location>
        <begin position="145"/>
        <end position="348"/>
    </location>
</feature>
<proteinExistence type="inferred from homology"/>
<evidence type="ECO:0000313" key="9">
    <source>
        <dbReference type="Proteomes" id="UP000830158"/>
    </source>
</evidence>
<keyword evidence="9" id="KW-1185">Reference proteome</keyword>
<evidence type="ECO:0000256" key="4">
    <source>
        <dbReference type="ARBA" id="ARBA00022833"/>
    </source>
</evidence>
<dbReference type="SUPFAM" id="SSF51735">
    <property type="entry name" value="NAD(P)-binding Rossmann-fold domains"/>
    <property type="match status" value="1"/>
</dbReference>
<keyword evidence="3" id="KW-0479">Metal-binding</keyword>
<gene>
    <name evidence="8" type="ORF">L1857_21895</name>
</gene>
<name>A0ABY4NYV1_9PSEU</name>
<dbReference type="Gene3D" id="3.90.180.10">
    <property type="entry name" value="Medium-chain alcohol dehydrogenases, catalytic domain"/>
    <property type="match status" value="1"/>
</dbReference>
<dbReference type="InterPro" id="IPR013154">
    <property type="entry name" value="ADH-like_N"/>
</dbReference>
<feature type="domain" description="Alcohol dehydrogenase-like N-terminal" evidence="6">
    <location>
        <begin position="26"/>
        <end position="137"/>
    </location>
</feature>
<dbReference type="Proteomes" id="UP000830158">
    <property type="component" value="Chromosome"/>
</dbReference>
<comment type="cofactor">
    <cofactor evidence="1">
        <name>Zn(2+)</name>
        <dbReference type="ChEBI" id="CHEBI:29105"/>
    </cofactor>
</comment>
<dbReference type="PANTHER" id="PTHR43350">
    <property type="entry name" value="NAD-DEPENDENT ALCOHOL DEHYDROGENASE"/>
    <property type="match status" value="1"/>
</dbReference>
<dbReference type="CDD" id="cd08230">
    <property type="entry name" value="glucose_DH"/>
    <property type="match status" value="1"/>
</dbReference>
<dbReference type="PANTHER" id="PTHR43350:SF19">
    <property type="entry name" value="D-GULOSIDE 3-DEHYDROGENASE"/>
    <property type="match status" value="1"/>
</dbReference>
<evidence type="ECO:0000313" key="8">
    <source>
        <dbReference type="EMBL" id="UQS25271.1"/>
    </source>
</evidence>
<dbReference type="Pfam" id="PF08240">
    <property type="entry name" value="ADH_N"/>
    <property type="match status" value="1"/>
</dbReference>
<dbReference type="SUPFAM" id="SSF50129">
    <property type="entry name" value="GroES-like"/>
    <property type="match status" value="1"/>
</dbReference>
<evidence type="ECO:0000256" key="3">
    <source>
        <dbReference type="ARBA" id="ARBA00022723"/>
    </source>
</evidence>
<comment type="similarity">
    <text evidence="2">Belongs to the zinc-containing alcohol dehydrogenase family.</text>
</comment>
<evidence type="ECO:0000256" key="1">
    <source>
        <dbReference type="ARBA" id="ARBA00001947"/>
    </source>
</evidence>
<keyword evidence="4" id="KW-0862">Zinc</keyword>